<sequence>MTRRIVYGISAWIFVAAMCCTIASIALPNWISYSSPTDTDPIRVTLGLQNRCSSITGKCTPFPSDEECEVNSNKSFCSMWRSSAFLMNFTVVIELAVIVCYIVVLAGGRGAREVGWKVLSPLLALIAVAQLTAMAIVAYLYDHDNRFFVGWELDKSWILCTVSWIALLIDATGILAAAFVLVPEDDYEEIPEPR</sequence>
<feature type="transmembrane region" description="Helical" evidence="1">
    <location>
        <begin position="118"/>
        <end position="141"/>
    </location>
</feature>
<feature type="transmembrane region" description="Helical" evidence="1">
    <location>
        <begin position="12"/>
        <end position="31"/>
    </location>
</feature>
<dbReference type="AlphaFoldDB" id="A0A1V8SSX1"/>
<reference evidence="3" key="1">
    <citation type="submission" date="2017-03" db="EMBL/GenBank/DDBJ databases">
        <title>Genomes of endolithic fungi from Antarctica.</title>
        <authorList>
            <person name="Coleine C."/>
            <person name="Masonjones S."/>
            <person name="Stajich J.E."/>
        </authorList>
    </citation>
    <scope>NUCLEOTIDE SEQUENCE [LARGE SCALE GENOMIC DNA]</scope>
    <source>
        <strain evidence="3">CCFEE 5527</strain>
    </source>
</reference>
<comment type="caution">
    <text evidence="2">The sequence shown here is derived from an EMBL/GenBank/DDBJ whole genome shotgun (WGS) entry which is preliminary data.</text>
</comment>
<dbReference type="EMBL" id="NAJO01000028">
    <property type="protein sequence ID" value="OQO02124.1"/>
    <property type="molecule type" value="Genomic_DNA"/>
</dbReference>
<keyword evidence="3" id="KW-1185">Reference proteome</keyword>
<organism evidence="2 3">
    <name type="scientific">Cryoendolithus antarcticus</name>
    <dbReference type="NCBI Taxonomy" id="1507870"/>
    <lineage>
        <taxon>Eukaryota</taxon>
        <taxon>Fungi</taxon>
        <taxon>Dikarya</taxon>
        <taxon>Ascomycota</taxon>
        <taxon>Pezizomycotina</taxon>
        <taxon>Dothideomycetes</taxon>
        <taxon>Dothideomycetidae</taxon>
        <taxon>Cladosporiales</taxon>
        <taxon>Cladosporiaceae</taxon>
        <taxon>Cryoendolithus</taxon>
    </lineage>
</organism>
<evidence type="ECO:0000313" key="2">
    <source>
        <dbReference type="EMBL" id="OQO02124.1"/>
    </source>
</evidence>
<evidence type="ECO:0000256" key="1">
    <source>
        <dbReference type="SAM" id="Phobius"/>
    </source>
</evidence>
<keyword evidence="1" id="KW-0812">Transmembrane</keyword>
<dbReference type="OrthoDB" id="61370at2759"/>
<evidence type="ECO:0008006" key="4">
    <source>
        <dbReference type="Google" id="ProtNLM"/>
    </source>
</evidence>
<feature type="transmembrane region" description="Helical" evidence="1">
    <location>
        <begin position="161"/>
        <end position="182"/>
    </location>
</feature>
<accession>A0A1V8SSX1</accession>
<name>A0A1V8SSX1_9PEZI</name>
<proteinExistence type="predicted"/>
<gene>
    <name evidence="2" type="ORF">B0A48_11676</name>
</gene>
<dbReference type="Proteomes" id="UP000192596">
    <property type="component" value="Unassembled WGS sequence"/>
</dbReference>
<keyword evidence="1" id="KW-0472">Membrane</keyword>
<evidence type="ECO:0000313" key="3">
    <source>
        <dbReference type="Proteomes" id="UP000192596"/>
    </source>
</evidence>
<protein>
    <recommendedName>
        <fullName evidence="4">MARVEL domain-containing protein</fullName>
    </recommendedName>
</protein>
<feature type="transmembrane region" description="Helical" evidence="1">
    <location>
        <begin position="85"/>
        <end position="106"/>
    </location>
</feature>
<keyword evidence="1" id="KW-1133">Transmembrane helix</keyword>
<dbReference type="InParanoid" id="A0A1V8SSX1"/>